<keyword evidence="4" id="KW-1185">Reference proteome</keyword>
<dbReference type="InterPro" id="IPR015168">
    <property type="entry name" value="SsuA/THI5"/>
</dbReference>
<evidence type="ECO:0000259" key="2">
    <source>
        <dbReference type="Pfam" id="PF09084"/>
    </source>
</evidence>
<proteinExistence type="predicted"/>
<keyword evidence="1" id="KW-0732">Signal</keyword>
<comment type="caution">
    <text evidence="3">The sequence shown here is derived from an EMBL/GenBank/DDBJ whole genome shotgun (WGS) entry which is preliminary data.</text>
</comment>
<reference evidence="3 4" key="1">
    <citation type="journal article" date="2019" name="Int. J. Syst. Evol. Microbiol.">
        <title>The Global Catalogue of Microorganisms (GCM) 10K type strain sequencing project: providing services to taxonomists for standard genome sequencing and annotation.</title>
        <authorList>
            <consortium name="The Broad Institute Genomics Platform"/>
            <consortium name="The Broad Institute Genome Sequencing Center for Infectious Disease"/>
            <person name="Wu L."/>
            <person name="Ma J."/>
        </authorList>
    </citation>
    <scope>NUCLEOTIDE SEQUENCE [LARGE SCALE GENOMIC DNA]</scope>
    <source>
        <strain evidence="3 4">JCM 1405</strain>
    </source>
</reference>
<organism evidence="3 4">
    <name type="scientific">Clostridium malenominatum</name>
    <dbReference type="NCBI Taxonomy" id="1539"/>
    <lineage>
        <taxon>Bacteria</taxon>
        <taxon>Bacillati</taxon>
        <taxon>Bacillota</taxon>
        <taxon>Clostridia</taxon>
        <taxon>Eubacteriales</taxon>
        <taxon>Clostridiaceae</taxon>
        <taxon>Clostridium</taxon>
    </lineage>
</organism>
<dbReference type="Gene3D" id="3.40.190.10">
    <property type="entry name" value="Periplasmic binding protein-like II"/>
    <property type="match status" value="2"/>
</dbReference>
<sequence length="346" mass="37890">MKTSLFKNKKWFKVLATTLTLTLGTTLLAACGSSKKEPVADKKELKKVSIQIDGAAVPYYAPLYVAKEKGYFKEQGLDVEFYYAAAAEIVKNVAAGNVEFGFPNADSVLIAKTQGIPVKVVHTTYQNGLGAAIFKTSQGIKTPADFKGKKVAVTSLGSPNYIQLQVMLKEAGLTLDDIKVEVIGTGAIVNALVTDQIDVMVFSMLRTIELKNQGVDVSEIRSDDFLPSHGNVLIASDKLTKENPQLIEGFKTALNKGIQYIVDGNAEEAVNLSIEKYAQSFKGKEATITKILNEVFVPYLWQSENTKKNGLGAADLEKWNKSIKILNEYKVIDKTFDAKELIYTAK</sequence>
<dbReference type="PANTHER" id="PTHR31528:SF15">
    <property type="entry name" value="RIBOFLAVIN-BINDING PROTEIN RIBY"/>
    <property type="match status" value="1"/>
</dbReference>
<feature type="chain" id="PRO_5047043235" evidence="1">
    <location>
        <begin position="30"/>
        <end position="346"/>
    </location>
</feature>
<dbReference type="PROSITE" id="PS51257">
    <property type="entry name" value="PROKAR_LIPOPROTEIN"/>
    <property type="match status" value="1"/>
</dbReference>
<dbReference type="InterPro" id="IPR027939">
    <property type="entry name" value="NMT1/THI5"/>
</dbReference>
<feature type="domain" description="SsuA/THI5-like" evidence="2">
    <location>
        <begin position="58"/>
        <end position="263"/>
    </location>
</feature>
<protein>
    <submittedName>
        <fullName evidence="3">ABC transporter substrate-binding protein</fullName>
    </submittedName>
</protein>
<dbReference type="Proteomes" id="UP001500339">
    <property type="component" value="Unassembled WGS sequence"/>
</dbReference>
<dbReference type="EMBL" id="BAAACF010000006">
    <property type="protein sequence ID" value="GAA0729169.1"/>
    <property type="molecule type" value="Genomic_DNA"/>
</dbReference>
<name>A0ABN1J5K2_9CLOT</name>
<evidence type="ECO:0000313" key="3">
    <source>
        <dbReference type="EMBL" id="GAA0729169.1"/>
    </source>
</evidence>
<feature type="signal peptide" evidence="1">
    <location>
        <begin position="1"/>
        <end position="29"/>
    </location>
</feature>
<gene>
    <name evidence="3" type="ORF">GCM10008905_28830</name>
</gene>
<dbReference type="SUPFAM" id="SSF53850">
    <property type="entry name" value="Periplasmic binding protein-like II"/>
    <property type="match status" value="1"/>
</dbReference>
<accession>A0ABN1J5K2</accession>
<dbReference type="PANTHER" id="PTHR31528">
    <property type="entry name" value="4-AMINO-5-HYDROXYMETHYL-2-METHYLPYRIMIDINE PHOSPHATE SYNTHASE THI11-RELATED"/>
    <property type="match status" value="1"/>
</dbReference>
<evidence type="ECO:0000256" key="1">
    <source>
        <dbReference type="SAM" id="SignalP"/>
    </source>
</evidence>
<evidence type="ECO:0000313" key="4">
    <source>
        <dbReference type="Proteomes" id="UP001500339"/>
    </source>
</evidence>
<dbReference type="RefSeq" id="WP_343770795.1">
    <property type="nucleotide sequence ID" value="NZ_BAAACF010000006.1"/>
</dbReference>
<dbReference type="Pfam" id="PF09084">
    <property type="entry name" value="NMT1"/>
    <property type="match status" value="1"/>
</dbReference>